<dbReference type="SUPFAM" id="SSF55874">
    <property type="entry name" value="ATPase domain of HSP90 chaperone/DNA topoisomerase II/histidine kinase"/>
    <property type="match status" value="1"/>
</dbReference>
<dbReference type="EC" id="2.7.13.3" evidence="2"/>
<dbReference type="SUPFAM" id="SSF47384">
    <property type="entry name" value="Homodimeric domain of signal transducing histidine kinase"/>
    <property type="match status" value="1"/>
</dbReference>
<dbReference type="SMART" id="SM00448">
    <property type="entry name" value="REC"/>
    <property type="match status" value="2"/>
</dbReference>
<dbReference type="SMART" id="SM00387">
    <property type="entry name" value="HATPase_c"/>
    <property type="match status" value="1"/>
</dbReference>
<dbReference type="InterPro" id="IPR011006">
    <property type="entry name" value="CheY-like_superfamily"/>
</dbReference>
<feature type="domain" description="Response regulatory" evidence="6">
    <location>
        <begin position="438"/>
        <end position="557"/>
    </location>
</feature>
<dbReference type="PRINTS" id="PR00344">
    <property type="entry name" value="BCTRLSENSOR"/>
</dbReference>
<feature type="domain" description="Histidine kinase" evidence="5">
    <location>
        <begin position="199"/>
        <end position="420"/>
    </location>
</feature>
<dbReference type="PANTHER" id="PTHR45339:SF5">
    <property type="entry name" value="HISTIDINE KINASE"/>
    <property type="match status" value="1"/>
</dbReference>
<dbReference type="InterPro" id="IPR001789">
    <property type="entry name" value="Sig_transdc_resp-reg_receiver"/>
</dbReference>
<dbReference type="InterPro" id="IPR004358">
    <property type="entry name" value="Sig_transdc_His_kin-like_C"/>
</dbReference>
<dbReference type="PROSITE" id="PS50109">
    <property type="entry name" value="HIS_KIN"/>
    <property type="match status" value="1"/>
</dbReference>
<dbReference type="InterPro" id="IPR003661">
    <property type="entry name" value="HisK_dim/P_dom"/>
</dbReference>
<evidence type="ECO:0000256" key="3">
    <source>
        <dbReference type="ARBA" id="ARBA00022553"/>
    </source>
</evidence>
<dbReference type="Pfam" id="PF00512">
    <property type="entry name" value="HisKA"/>
    <property type="match status" value="1"/>
</dbReference>
<dbReference type="PANTHER" id="PTHR45339">
    <property type="entry name" value="HYBRID SIGNAL TRANSDUCTION HISTIDINE KINASE J"/>
    <property type="match status" value="1"/>
</dbReference>
<dbReference type="Proteomes" id="UP001320148">
    <property type="component" value="Chromosome"/>
</dbReference>
<dbReference type="Gene3D" id="1.10.287.130">
    <property type="match status" value="1"/>
</dbReference>
<dbReference type="EMBL" id="AP024488">
    <property type="protein sequence ID" value="BCS94829.1"/>
    <property type="molecule type" value="Genomic_DNA"/>
</dbReference>
<dbReference type="SMART" id="SM00388">
    <property type="entry name" value="HisKA"/>
    <property type="match status" value="1"/>
</dbReference>
<reference evidence="7 8" key="1">
    <citation type="submission" date="2021-02" db="EMBL/GenBank/DDBJ databases">
        <title>Complete genome of Desulfoluna sp. strain ASN36.</title>
        <authorList>
            <person name="Takahashi A."/>
            <person name="Kojima H."/>
            <person name="Fukui M."/>
        </authorList>
    </citation>
    <scope>NUCLEOTIDE SEQUENCE [LARGE SCALE GENOMIC DNA]</scope>
    <source>
        <strain evidence="7 8">ASN36</strain>
    </source>
</reference>
<evidence type="ECO:0000313" key="7">
    <source>
        <dbReference type="EMBL" id="BCS94829.1"/>
    </source>
</evidence>
<dbReference type="InterPro" id="IPR036097">
    <property type="entry name" value="HisK_dim/P_sf"/>
</dbReference>
<sequence length="713" mass="77880">MGIPMLSDVCDFSERSSFVLPAESRGSLLLYGIDRESEDFLMNALRFQGVQDRITTLYRCTTPGEAEAVSSTCNNLVAVVVRQGVHGADDVVASLRNIPSHANVHVFYFLGSPGERVPAGPFMRSVELFNPETPEALGLWMQEALYMGFLGSENKALTEEVDEKVRERTLELRQAMERLKFFAERAETANRAKSSFLANMSHEIRTPMNGVVGMSELLLGTRLGSEQLEYVNIIRSSATSLVTIINAILDYSKVEAGKLDLEKIPFDLRSSVEDVMDLISVRAGKKNVGLAGVIAEEVPSLITGDPVRLKQVLTNLMDNAVKFTGKGEVSLSITPVRVGQEQAVLRFEVTDTGIGICEEEVGELFTPFTQQDVSVTRKYGGTGLGLSICKQIVEMMGGEIGAQRRDGGGALFWFTAVFERVRSGSRPYQVSEKLRHGKYLVVSESLPTRKSVRNLLESAELRCEEALNGYHAMEILRVSGTLRSVSLVVIDSDLSIMKPEELAQRVKDRCGDAMPLLLLASRGKGPQSDELEAMGYHAMVTKPVKVQGLLDGLDVAVDSTTRAEGAEASGDEGPEALDDGEAAAHPILVVEDNPTNRLVALKFLSKLNLDADVAVNGAEAVEILRKKRYELVFMDVQMPEMDGLAATRLIRDPASGVRDTKVPVVAMTAHAMKEDSERCLEAGMNAHISKPISINALREVVTKYMGDADRSEC</sequence>
<comment type="catalytic activity">
    <reaction evidence="1">
        <text>ATP + protein L-histidine = ADP + protein N-phospho-L-histidine.</text>
        <dbReference type="EC" id="2.7.13.3"/>
    </reaction>
</comment>
<evidence type="ECO:0000259" key="6">
    <source>
        <dbReference type="PROSITE" id="PS50110"/>
    </source>
</evidence>
<dbReference type="Pfam" id="PF00072">
    <property type="entry name" value="Response_reg"/>
    <property type="match status" value="1"/>
</dbReference>
<dbReference type="SUPFAM" id="SSF52172">
    <property type="entry name" value="CheY-like"/>
    <property type="match status" value="2"/>
</dbReference>
<dbReference type="Pfam" id="PF02518">
    <property type="entry name" value="HATPase_c"/>
    <property type="match status" value="1"/>
</dbReference>
<evidence type="ECO:0000256" key="2">
    <source>
        <dbReference type="ARBA" id="ARBA00012438"/>
    </source>
</evidence>
<feature type="modified residue" description="4-aspartylphosphate" evidence="4">
    <location>
        <position position="491"/>
    </location>
</feature>
<evidence type="ECO:0000256" key="1">
    <source>
        <dbReference type="ARBA" id="ARBA00000085"/>
    </source>
</evidence>
<dbReference type="InterPro" id="IPR036890">
    <property type="entry name" value="HATPase_C_sf"/>
</dbReference>
<dbReference type="InterPro" id="IPR005467">
    <property type="entry name" value="His_kinase_dom"/>
</dbReference>
<dbReference type="Gene3D" id="3.30.565.10">
    <property type="entry name" value="Histidine kinase-like ATPase, C-terminal domain"/>
    <property type="match status" value="1"/>
</dbReference>
<keyword evidence="8" id="KW-1185">Reference proteome</keyword>
<dbReference type="CDD" id="cd17546">
    <property type="entry name" value="REC_hyHK_CKI1_RcsC-like"/>
    <property type="match status" value="1"/>
</dbReference>
<dbReference type="CDD" id="cd16922">
    <property type="entry name" value="HATPase_EvgS-ArcB-TorS-like"/>
    <property type="match status" value="1"/>
</dbReference>
<dbReference type="Gene3D" id="3.40.50.2300">
    <property type="match status" value="2"/>
</dbReference>
<feature type="domain" description="Response regulatory" evidence="6">
    <location>
        <begin position="586"/>
        <end position="705"/>
    </location>
</feature>
<proteinExistence type="predicted"/>
<organism evidence="7 8">
    <name type="scientific">Desulfoluna limicola</name>
    <dbReference type="NCBI Taxonomy" id="2810562"/>
    <lineage>
        <taxon>Bacteria</taxon>
        <taxon>Pseudomonadati</taxon>
        <taxon>Thermodesulfobacteriota</taxon>
        <taxon>Desulfobacteria</taxon>
        <taxon>Desulfobacterales</taxon>
        <taxon>Desulfolunaceae</taxon>
        <taxon>Desulfoluna</taxon>
    </lineage>
</organism>
<evidence type="ECO:0000259" key="5">
    <source>
        <dbReference type="PROSITE" id="PS50109"/>
    </source>
</evidence>
<dbReference type="InterPro" id="IPR003594">
    <property type="entry name" value="HATPase_dom"/>
</dbReference>
<evidence type="ECO:0000313" key="8">
    <source>
        <dbReference type="Proteomes" id="UP001320148"/>
    </source>
</evidence>
<keyword evidence="3 4" id="KW-0597">Phosphoprotein</keyword>
<gene>
    <name evidence="7" type="ORF">DSLASN_04610</name>
</gene>
<evidence type="ECO:0000256" key="4">
    <source>
        <dbReference type="PROSITE-ProRule" id="PRU00169"/>
    </source>
</evidence>
<dbReference type="CDD" id="cd00082">
    <property type="entry name" value="HisKA"/>
    <property type="match status" value="1"/>
</dbReference>
<dbReference type="PROSITE" id="PS50110">
    <property type="entry name" value="RESPONSE_REGULATORY"/>
    <property type="match status" value="2"/>
</dbReference>
<accession>A0ABN6EYT1</accession>
<feature type="modified residue" description="4-aspartylphosphate" evidence="4">
    <location>
        <position position="635"/>
    </location>
</feature>
<name>A0ABN6EYT1_9BACT</name>
<protein>
    <recommendedName>
        <fullName evidence="2">histidine kinase</fullName>
        <ecNumber evidence="2">2.7.13.3</ecNumber>
    </recommendedName>
</protein>